<sequence length="280" mass="29551">MSTIDNNALFQVSGLVAVITGGGSGLGRMMARALASNGAAKVYITGRRLNKLQETAEGYPNIVPIQGDATDKESLKAAADQIKAESGYVNLVIANSGVSGPGVKLQQDPSLAQVQEHFWSYSAEDLNNVWAVNNTGAFFTMVAFLELLDAGNKSQKTPGIQSQVIFVASIAGYSRTLATTVAYVPSKADSVQQVKLFSSYFAKYGIRVNGIAPGIYPSEMTEGITDRPGFNVGTIPAGRFGTEEDMRGTVLYLASRAGAYANGLVLVTDGGRLGQIQSSY</sequence>
<dbReference type="PRINTS" id="PR00081">
    <property type="entry name" value="GDHRDH"/>
</dbReference>
<evidence type="ECO:0000313" key="4">
    <source>
        <dbReference type="EMBL" id="KAF2162748.1"/>
    </source>
</evidence>
<dbReference type="AlphaFoldDB" id="A0A6A6C923"/>
<comment type="similarity">
    <text evidence="1">Belongs to the short-chain dehydrogenases/reductases (SDR) family.</text>
</comment>
<dbReference type="SUPFAM" id="SSF51735">
    <property type="entry name" value="NAD(P)-binding Rossmann-fold domains"/>
    <property type="match status" value="1"/>
</dbReference>
<dbReference type="GeneID" id="54567100"/>
<evidence type="ECO:0000256" key="2">
    <source>
        <dbReference type="ARBA" id="ARBA00022857"/>
    </source>
</evidence>
<proteinExistence type="inferred from homology"/>
<dbReference type="GO" id="GO:0016491">
    <property type="term" value="F:oxidoreductase activity"/>
    <property type="evidence" value="ECO:0007669"/>
    <property type="project" value="UniProtKB-KW"/>
</dbReference>
<keyword evidence="3" id="KW-0560">Oxidoreductase</keyword>
<gene>
    <name evidence="4" type="ORF">M409DRAFT_58144</name>
</gene>
<organism evidence="4 5">
    <name type="scientific">Zasmidium cellare ATCC 36951</name>
    <dbReference type="NCBI Taxonomy" id="1080233"/>
    <lineage>
        <taxon>Eukaryota</taxon>
        <taxon>Fungi</taxon>
        <taxon>Dikarya</taxon>
        <taxon>Ascomycota</taxon>
        <taxon>Pezizomycotina</taxon>
        <taxon>Dothideomycetes</taxon>
        <taxon>Dothideomycetidae</taxon>
        <taxon>Mycosphaerellales</taxon>
        <taxon>Mycosphaerellaceae</taxon>
        <taxon>Zasmidium</taxon>
    </lineage>
</organism>
<dbReference type="Pfam" id="PF13561">
    <property type="entry name" value="adh_short_C2"/>
    <property type="match status" value="1"/>
</dbReference>
<dbReference type="CDD" id="cd05233">
    <property type="entry name" value="SDR_c"/>
    <property type="match status" value="1"/>
</dbReference>
<dbReference type="EMBL" id="ML993612">
    <property type="protein sequence ID" value="KAF2162748.1"/>
    <property type="molecule type" value="Genomic_DNA"/>
</dbReference>
<dbReference type="OrthoDB" id="2898618at2759"/>
<dbReference type="Proteomes" id="UP000799537">
    <property type="component" value="Unassembled WGS sequence"/>
</dbReference>
<evidence type="ECO:0000313" key="5">
    <source>
        <dbReference type="Proteomes" id="UP000799537"/>
    </source>
</evidence>
<dbReference type="RefSeq" id="XP_033663637.1">
    <property type="nucleotide sequence ID" value="XM_033813828.1"/>
</dbReference>
<name>A0A6A6C923_ZASCE</name>
<evidence type="ECO:0000256" key="3">
    <source>
        <dbReference type="ARBA" id="ARBA00023002"/>
    </source>
</evidence>
<keyword evidence="5" id="KW-1185">Reference proteome</keyword>
<reference evidence="4" key="1">
    <citation type="journal article" date="2020" name="Stud. Mycol.">
        <title>101 Dothideomycetes genomes: a test case for predicting lifestyles and emergence of pathogens.</title>
        <authorList>
            <person name="Haridas S."/>
            <person name="Albert R."/>
            <person name="Binder M."/>
            <person name="Bloem J."/>
            <person name="Labutti K."/>
            <person name="Salamov A."/>
            <person name="Andreopoulos B."/>
            <person name="Baker S."/>
            <person name="Barry K."/>
            <person name="Bills G."/>
            <person name="Bluhm B."/>
            <person name="Cannon C."/>
            <person name="Castanera R."/>
            <person name="Culley D."/>
            <person name="Daum C."/>
            <person name="Ezra D."/>
            <person name="Gonzalez J."/>
            <person name="Henrissat B."/>
            <person name="Kuo A."/>
            <person name="Liang C."/>
            <person name="Lipzen A."/>
            <person name="Lutzoni F."/>
            <person name="Magnuson J."/>
            <person name="Mondo S."/>
            <person name="Nolan M."/>
            <person name="Ohm R."/>
            <person name="Pangilinan J."/>
            <person name="Park H.-J."/>
            <person name="Ramirez L."/>
            <person name="Alfaro M."/>
            <person name="Sun H."/>
            <person name="Tritt A."/>
            <person name="Yoshinaga Y."/>
            <person name="Zwiers L.-H."/>
            <person name="Turgeon B."/>
            <person name="Goodwin S."/>
            <person name="Spatafora J."/>
            <person name="Crous P."/>
            <person name="Grigoriev I."/>
        </authorList>
    </citation>
    <scope>NUCLEOTIDE SEQUENCE</scope>
    <source>
        <strain evidence="4">ATCC 36951</strain>
    </source>
</reference>
<dbReference type="InterPro" id="IPR036291">
    <property type="entry name" value="NAD(P)-bd_dom_sf"/>
</dbReference>
<dbReference type="PANTHER" id="PTHR43618:SF18">
    <property type="entry name" value="SHORT CHAIN DEHYDROGENASE_REDUCTASE FAMILY (AFU_ORTHOLOGUE AFUA_5G12480)"/>
    <property type="match status" value="1"/>
</dbReference>
<dbReference type="InterPro" id="IPR052178">
    <property type="entry name" value="Sec_Metab_Biosynth_SDR"/>
</dbReference>
<dbReference type="Gene3D" id="3.40.50.720">
    <property type="entry name" value="NAD(P)-binding Rossmann-like Domain"/>
    <property type="match status" value="1"/>
</dbReference>
<dbReference type="InterPro" id="IPR002347">
    <property type="entry name" value="SDR_fam"/>
</dbReference>
<accession>A0A6A6C923</accession>
<dbReference type="PANTHER" id="PTHR43618">
    <property type="entry name" value="7-ALPHA-HYDROXYSTEROID DEHYDROGENASE"/>
    <property type="match status" value="1"/>
</dbReference>
<evidence type="ECO:0000256" key="1">
    <source>
        <dbReference type="ARBA" id="ARBA00006484"/>
    </source>
</evidence>
<protein>
    <submittedName>
        <fullName evidence="4">Uncharacterized protein</fullName>
    </submittedName>
</protein>
<keyword evidence="2" id="KW-0521">NADP</keyword>